<dbReference type="Proteomes" id="UP000319671">
    <property type="component" value="Unassembled WGS sequence"/>
</dbReference>
<comment type="caution">
    <text evidence="1">The sequence shown here is derived from an EMBL/GenBank/DDBJ whole genome shotgun (WGS) entry which is preliminary data.</text>
</comment>
<name>A0A561DSN4_9BACI</name>
<dbReference type="InterPro" id="IPR025855">
    <property type="entry name" value="Replic_Relax"/>
</dbReference>
<keyword evidence="2" id="KW-1185">Reference proteome</keyword>
<gene>
    <name evidence="1" type="ORF">FB550_102404</name>
</gene>
<organism evidence="1 2">
    <name type="scientific">Neobacillus bataviensis</name>
    <dbReference type="NCBI Taxonomy" id="220685"/>
    <lineage>
        <taxon>Bacteria</taxon>
        <taxon>Bacillati</taxon>
        <taxon>Bacillota</taxon>
        <taxon>Bacilli</taxon>
        <taxon>Bacillales</taxon>
        <taxon>Bacillaceae</taxon>
        <taxon>Neobacillus</taxon>
    </lineage>
</organism>
<dbReference type="Pfam" id="PF13814">
    <property type="entry name" value="Replic_Relax"/>
    <property type="match status" value="1"/>
</dbReference>
<protein>
    <submittedName>
        <fullName evidence="1">Protein involved in plasmid replication-relaxation</fullName>
    </submittedName>
</protein>
<evidence type="ECO:0000313" key="2">
    <source>
        <dbReference type="Proteomes" id="UP000319671"/>
    </source>
</evidence>
<reference evidence="1 2" key="1">
    <citation type="submission" date="2019-06" db="EMBL/GenBank/DDBJ databases">
        <title>Sorghum-associated microbial communities from plants grown in Nebraska, USA.</title>
        <authorList>
            <person name="Schachtman D."/>
        </authorList>
    </citation>
    <scope>NUCLEOTIDE SEQUENCE [LARGE SCALE GENOMIC DNA]</scope>
    <source>
        <strain evidence="1 2">2482</strain>
    </source>
</reference>
<proteinExistence type="predicted"/>
<sequence length="186" mass="22294">MSLRKLDFLNRDQLTRIHRLGSVRNANRILKEMSPYLTGFREEAYSTIYFLNKEGREYVNTDKVRRKNKFVNHYIMRNDFYIYMGCPHDWENEIKVSDGTFTIVADSYFKKDGKYQFLEVDSTQKMSVNKKKIEQYKGLMRNGELAKHLGYFPKLIWLTTTELRRKQLTLLCKGLPYRVYTTNDIK</sequence>
<dbReference type="EMBL" id="VIVN01000002">
    <property type="protein sequence ID" value="TWE06382.1"/>
    <property type="molecule type" value="Genomic_DNA"/>
</dbReference>
<dbReference type="AlphaFoldDB" id="A0A561DSN4"/>
<evidence type="ECO:0000313" key="1">
    <source>
        <dbReference type="EMBL" id="TWE06382.1"/>
    </source>
</evidence>
<accession>A0A561DSN4</accession>
<dbReference type="RefSeq" id="WP_222429636.1">
    <property type="nucleotide sequence ID" value="NZ_VIVN01000002.1"/>
</dbReference>